<dbReference type="PANTHER" id="PTHR45696">
    <property type="entry name" value="60S ACIDIC RIBOSOMAL PROTEIN P1"/>
    <property type="match status" value="1"/>
</dbReference>
<dbReference type="CDD" id="cd05831">
    <property type="entry name" value="Ribosomal_P1"/>
    <property type="match status" value="1"/>
</dbReference>
<sequence>MAAVPTHDIPGTERDELLCTYAALLLHDSDLEITSENINSLIHASGARHVESYWPVLFARMLKGKDVSEMLSAAGSVGAVAAAPAGGAAAAGGEAAPAEEAKVEEEEEEEDEDMGFDLFD</sequence>
<evidence type="ECO:0000256" key="4">
    <source>
        <dbReference type="SAM" id="MobiDB-lite"/>
    </source>
</evidence>
<dbReference type="OrthoDB" id="2194681at2759"/>
<organism evidence="7">
    <name type="scientific">Perkinsus marinus (strain ATCC 50983 / TXsc)</name>
    <dbReference type="NCBI Taxonomy" id="423536"/>
    <lineage>
        <taxon>Eukaryota</taxon>
        <taxon>Sar</taxon>
        <taxon>Alveolata</taxon>
        <taxon>Perkinsozoa</taxon>
        <taxon>Perkinsea</taxon>
        <taxon>Perkinsida</taxon>
        <taxon>Perkinsidae</taxon>
        <taxon>Perkinsus</taxon>
    </lineage>
</organism>
<keyword evidence="2 6" id="KW-0689">Ribosomal protein</keyword>
<accession>C5KZG5</accession>
<dbReference type="Gene3D" id="1.10.10.1410">
    <property type="match status" value="1"/>
</dbReference>
<dbReference type="GO" id="GO:0022625">
    <property type="term" value="C:cytosolic large ribosomal subunit"/>
    <property type="evidence" value="ECO:0007669"/>
    <property type="project" value="TreeGrafter"/>
</dbReference>
<evidence type="ECO:0000256" key="1">
    <source>
        <dbReference type="ARBA" id="ARBA00005436"/>
    </source>
</evidence>
<evidence type="ECO:0000313" key="7">
    <source>
        <dbReference type="Proteomes" id="UP000007800"/>
    </source>
</evidence>
<evidence type="ECO:0000256" key="2">
    <source>
        <dbReference type="ARBA" id="ARBA00022980"/>
    </source>
</evidence>
<gene>
    <name evidence="5" type="ORF">Pmar_PMAR003258</name>
    <name evidence="6" type="ORF">Pmar_PMAR009759</name>
</gene>
<dbReference type="InParanoid" id="C5KZG5"/>
<dbReference type="InterPro" id="IPR038716">
    <property type="entry name" value="P1/P2_N_sf"/>
</dbReference>
<feature type="compositionally biased region" description="Acidic residues" evidence="4">
    <location>
        <begin position="102"/>
        <end position="120"/>
    </location>
</feature>
<dbReference type="OMA" id="REELMCV"/>
<feature type="compositionally biased region" description="Low complexity" evidence="4">
    <location>
        <begin position="88"/>
        <end position="98"/>
    </location>
</feature>
<dbReference type="GeneID" id="9038509"/>
<feature type="region of interest" description="Disordered" evidence="4">
    <location>
        <begin position="88"/>
        <end position="120"/>
    </location>
</feature>
<dbReference type="FunFam" id="1.10.10.1410:FF:000002">
    <property type="entry name" value="60S acidic ribosomal protein P2"/>
    <property type="match status" value="1"/>
</dbReference>
<dbReference type="GO" id="GO:0003735">
    <property type="term" value="F:structural constituent of ribosome"/>
    <property type="evidence" value="ECO:0007669"/>
    <property type="project" value="InterPro"/>
</dbReference>
<comment type="similarity">
    <text evidence="1">Belongs to the eukaryotic ribosomal protein P1/P2 family.</text>
</comment>
<keyword evidence="7" id="KW-1185">Reference proteome</keyword>
<evidence type="ECO:0000313" key="5">
    <source>
        <dbReference type="EMBL" id="EER07939.1"/>
    </source>
</evidence>
<dbReference type="AlphaFoldDB" id="C5KZG5"/>
<evidence type="ECO:0000313" key="6">
    <source>
        <dbReference type="EMBL" id="EER10125.1"/>
    </source>
</evidence>
<dbReference type="GO" id="GO:0006414">
    <property type="term" value="P:translational elongation"/>
    <property type="evidence" value="ECO:0007669"/>
    <property type="project" value="InterPro"/>
</dbReference>
<reference evidence="6 7" key="1">
    <citation type="submission" date="2008-07" db="EMBL/GenBank/DDBJ databases">
        <authorList>
            <person name="El-Sayed N."/>
            <person name="Caler E."/>
            <person name="Inman J."/>
            <person name="Amedeo P."/>
            <person name="Hass B."/>
            <person name="Wortman J."/>
        </authorList>
    </citation>
    <scope>NUCLEOTIDE SEQUENCE [LARGE SCALE GENOMIC DNA]</scope>
    <source>
        <strain evidence="6">ATCC 50983</strain>
        <strain evidence="7">ATCC 50983 / TXsc</strain>
    </source>
</reference>
<keyword evidence="3" id="KW-0687">Ribonucleoprotein</keyword>
<evidence type="ECO:0000256" key="3">
    <source>
        <dbReference type="ARBA" id="ARBA00023274"/>
    </source>
</evidence>
<dbReference type="GO" id="GO:0030295">
    <property type="term" value="F:protein kinase activator activity"/>
    <property type="evidence" value="ECO:0007669"/>
    <property type="project" value="TreeGrafter"/>
</dbReference>
<protein>
    <submittedName>
        <fullName evidence="6">Ribosomal protein P1, putative</fullName>
    </submittedName>
</protein>
<dbReference type="Proteomes" id="UP000007800">
    <property type="component" value="Unassembled WGS sequence"/>
</dbReference>
<dbReference type="EMBL" id="GG679448">
    <property type="protein sequence ID" value="EER07939.1"/>
    <property type="molecule type" value="Genomic_DNA"/>
</dbReference>
<dbReference type="GO" id="GO:0002181">
    <property type="term" value="P:cytoplasmic translation"/>
    <property type="evidence" value="ECO:0007669"/>
    <property type="project" value="TreeGrafter"/>
</dbReference>
<dbReference type="GeneID" id="9064034"/>
<dbReference type="RefSeq" id="XP_002776123.1">
    <property type="nucleotide sequence ID" value="XM_002776077.1"/>
</dbReference>
<dbReference type="PANTHER" id="PTHR45696:SF10">
    <property type="entry name" value="LARGE RIBOSOMAL SUBUNIT PROTEIN P1"/>
    <property type="match status" value="1"/>
</dbReference>
<dbReference type="RefSeq" id="XP_002778330.1">
    <property type="nucleotide sequence ID" value="XM_002778284.1"/>
</dbReference>
<name>C5KZG5_PERM5</name>
<dbReference type="HAMAP" id="MF_01478">
    <property type="entry name" value="Ribosomal_L12_arch"/>
    <property type="match status" value="1"/>
</dbReference>
<dbReference type="InterPro" id="IPR027534">
    <property type="entry name" value="Ribosomal_P1/P2"/>
</dbReference>
<dbReference type="EMBL" id="GG677829">
    <property type="protein sequence ID" value="EER10125.1"/>
    <property type="molecule type" value="Genomic_DNA"/>
</dbReference>
<proteinExistence type="inferred from homology"/>
<dbReference type="Pfam" id="PF00428">
    <property type="entry name" value="Ribosomal_60s"/>
    <property type="match status" value="1"/>
</dbReference>
<dbReference type="FunCoup" id="C5KZG5">
    <property type="interactions" value="421"/>
</dbReference>
<dbReference type="GO" id="GO:0043021">
    <property type="term" value="F:ribonucleoprotein complex binding"/>
    <property type="evidence" value="ECO:0007669"/>
    <property type="project" value="TreeGrafter"/>
</dbReference>